<gene>
    <name evidence="2" type="ORF">DFJ67_5429</name>
</gene>
<organism evidence="2 3">
    <name type="scientific">Asanoa ferruginea</name>
    <dbReference type="NCBI Taxonomy" id="53367"/>
    <lineage>
        <taxon>Bacteria</taxon>
        <taxon>Bacillati</taxon>
        <taxon>Actinomycetota</taxon>
        <taxon>Actinomycetes</taxon>
        <taxon>Micromonosporales</taxon>
        <taxon>Micromonosporaceae</taxon>
        <taxon>Asanoa</taxon>
    </lineage>
</organism>
<dbReference type="Gene3D" id="3.10.400.10">
    <property type="entry name" value="Sulfate adenylyltransferase"/>
    <property type="match status" value="1"/>
</dbReference>
<dbReference type="PANTHER" id="PTHR39203:SF1">
    <property type="entry name" value="CYTOPLASMIC PROTEIN"/>
    <property type="match status" value="1"/>
</dbReference>
<evidence type="ECO:0000259" key="1">
    <source>
        <dbReference type="SMART" id="SM01022"/>
    </source>
</evidence>
<reference evidence="2 3" key="1">
    <citation type="submission" date="2018-08" db="EMBL/GenBank/DDBJ databases">
        <title>Sequencing the genomes of 1000 actinobacteria strains.</title>
        <authorList>
            <person name="Klenk H.-P."/>
        </authorList>
    </citation>
    <scope>NUCLEOTIDE SEQUENCE [LARGE SCALE GENOMIC DNA]</scope>
    <source>
        <strain evidence="2 3">DSM 44099</strain>
    </source>
</reference>
<dbReference type="SUPFAM" id="SSF88697">
    <property type="entry name" value="PUA domain-like"/>
    <property type="match status" value="1"/>
</dbReference>
<dbReference type="AlphaFoldDB" id="A0A3D9ZTT4"/>
<evidence type="ECO:0000313" key="3">
    <source>
        <dbReference type="Proteomes" id="UP000256913"/>
    </source>
</evidence>
<dbReference type="Proteomes" id="UP000256913">
    <property type="component" value="Unassembled WGS sequence"/>
</dbReference>
<dbReference type="InterPro" id="IPR009326">
    <property type="entry name" value="DUF984"/>
</dbReference>
<dbReference type="OrthoDB" id="9807542at2"/>
<evidence type="ECO:0000313" key="2">
    <source>
        <dbReference type="EMBL" id="REF99393.1"/>
    </source>
</evidence>
<dbReference type="RefSeq" id="WP_116070578.1">
    <property type="nucleotide sequence ID" value="NZ_BONB01000002.1"/>
</dbReference>
<dbReference type="InterPro" id="IPR015947">
    <property type="entry name" value="PUA-like_sf"/>
</dbReference>
<comment type="caution">
    <text evidence="2">The sequence shown here is derived from an EMBL/GenBank/DDBJ whole genome shotgun (WGS) entry which is preliminary data.</text>
</comment>
<dbReference type="Pfam" id="PF04266">
    <property type="entry name" value="ASCH"/>
    <property type="match status" value="1"/>
</dbReference>
<dbReference type="SMART" id="SM01022">
    <property type="entry name" value="ASCH"/>
    <property type="match status" value="1"/>
</dbReference>
<accession>A0A3D9ZTT4</accession>
<sequence length="135" mass="14576">MNVDDLPVLELAAPGPERDSGVSAILAGTKTAMTGLPAFHEEGLPAAGDRFCLVDSAGRPVAVIELTSVETEPIRAVTDDYAHAEGRGYRDAAHWRAAHEEFFRSEFVAAFLGGVPEIDDETLVVTQRFRVVDRP</sequence>
<dbReference type="PANTHER" id="PTHR39203">
    <property type="entry name" value="CYTOPLASMIC PROTEIN-RELATED"/>
    <property type="match status" value="1"/>
</dbReference>
<name>A0A3D9ZTT4_9ACTN</name>
<keyword evidence="3" id="KW-1185">Reference proteome</keyword>
<proteinExistence type="predicted"/>
<protein>
    <submittedName>
        <fullName evidence="2">Uncharacterized protein YhfF</fullName>
    </submittedName>
</protein>
<dbReference type="InterPro" id="IPR007374">
    <property type="entry name" value="ASCH_domain"/>
</dbReference>
<feature type="domain" description="ASCH" evidence="1">
    <location>
        <begin position="9"/>
        <end position="133"/>
    </location>
</feature>
<dbReference type="EMBL" id="QUMQ01000001">
    <property type="protein sequence ID" value="REF99393.1"/>
    <property type="molecule type" value="Genomic_DNA"/>
</dbReference>